<dbReference type="GO" id="GO:0015833">
    <property type="term" value="P:peptide transport"/>
    <property type="evidence" value="ECO:0007669"/>
    <property type="project" value="TreeGrafter"/>
</dbReference>
<evidence type="ECO:0000259" key="9">
    <source>
        <dbReference type="Pfam" id="PF00496"/>
    </source>
</evidence>
<proteinExistence type="inferred from homology"/>
<keyword evidence="3" id="KW-0813">Transport</keyword>
<dbReference type="SUPFAM" id="SSF53850">
    <property type="entry name" value="Periplasmic binding protein-like II"/>
    <property type="match status" value="1"/>
</dbReference>
<evidence type="ECO:0000256" key="1">
    <source>
        <dbReference type="ARBA" id="ARBA00004141"/>
    </source>
</evidence>
<keyword evidence="5" id="KW-0732">Signal</keyword>
<dbReference type="InterPro" id="IPR035906">
    <property type="entry name" value="MetI-like_sf"/>
</dbReference>
<name>A0A4Q2EGP5_9ACTN</name>
<dbReference type="InterPro" id="IPR039424">
    <property type="entry name" value="SBP_5"/>
</dbReference>
<keyword evidence="11" id="KW-1185">Reference proteome</keyword>
<dbReference type="EMBL" id="PPCV01000004">
    <property type="protein sequence ID" value="RXW32223.1"/>
    <property type="molecule type" value="Genomic_DNA"/>
</dbReference>
<evidence type="ECO:0000256" key="4">
    <source>
        <dbReference type="ARBA" id="ARBA00022692"/>
    </source>
</evidence>
<reference evidence="10 11" key="1">
    <citation type="submission" date="2018-01" db="EMBL/GenBank/DDBJ databases">
        <title>Lactibacter flavus gen. nov., sp. nov., a novel bacterium of the family Propionibacteriaceae isolated from raw milk and dairy products.</title>
        <authorList>
            <person name="Wenning M."/>
            <person name="Breitenwieser F."/>
            <person name="Huptas C."/>
            <person name="von Neubeck M."/>
            <person name="Busse H.-J."/>
            <person name="Scherer S."/>
        </authorList>
    </citation>
    <scope>NUCLEOTIDE SEQUENCE [LARGE SCALE GENOMIC DNA]</scope>
    <source>
        <strain evidence="10 11">VG341</strain>
    </source>
</reference>
<organism evidence="10 11">
    <name type="scientific">Propioniciclava flava</name>
    <dbReference type="NCBI Taxonomy" id="2072026"/>
    <lineage>
        <taxon>Bacteria</taxon>
        <taxon>Bacillati</taxon>
        <taxon>Actinomycetota</taxon>
        <taxon>Actinomycetes</taxon>
        <taxon>Propionibacteriales</taxon>
        <taxon>Propionibacteriaceae</taxon>
        <taxon>Propioniciclava</taxon>
    </lineage>
</organism>
<dbReference type="Proteomes" id="UP000290624">
    <property type="component" value="Unassembled WGS sequence"/>
</dbReference>
<dbReference type="RefSeq" id="WP_129458432.1">
    <property type="nucleotide sequence ID" value="NZ_PPCV01000004.1"/>
</dbReference>
<protein>
    <recommendedName>
        <fullName evidence="9">Solute-binding protein family 5 domain-containing protein</fullName>
    </recommendedName>
</protein>
<dbReference type="Pfam" id="PF00496">
    <property type="entry name" value="SBP_bac_5"/>
    <property type="match status" value="1"/>
</dbReference>
<evidence type="ECO:0000256" key="8">
    <source>
        <dbReference type="SAM" id="Phobius"/>
    </source>
</evidence>
<dbReference type="InterPro" id="IPR000914">
    <property type="entry name" value="SBP_5_dom"/>
</dbReference>
<dbReference type="Gene3D" id="1.10.3720.10">
    <property type="entry name" value="MetI-like"/>
    <property type="match status" value="1"/>
</dbReference>
<dbReference type="PANTHER" id="PTHR30290:SF9">
    <property type="entry name" value="OLIGOPEPTIDE-BINDING PROTEIN APPA"/>
    <property type="match status" value="1"/>
</dbReference>
<comment type="caution">
    <text evidence="10">The sequence shown here is derived from an EMBL/GenBank/DDBJ whole genome shotgun (WGS) entry which is preliminary data.</text>
</comment>
<evidence type="ECO:0000256" key="3">
    <source>
        <dbReference type="ARBA" id="ARBA00022448"/>
    </source>
</evidence>
<evidence type="ECO:0000313" key="11">
    <source>
        <dbReference type="Proteomes" id="UP000290624"/>
    </source>
</evidence>
<dbReference type="SUPFAM" id="SSF161098">
    <property type="entry name" value="MetI-like"/>
    <property type="match status" value="1"/>
</dbReference>
<comment type="subcellular location">
    <subcellularLocation>
        <location evidence="1">Membrane</location>
        <topology evidence="1">Multi-pass membrane protein</topology>
    </subcellularLocation>
</comment>
<feature type="transmembrane region" description="Helical" evidence="8">
    <location>
        <begin position="105"/>
        <end position="131"/>
    </location>
</feature>
<evidence type="ECO:0000256" key="2">
    <source>
        <dbReference type="ARBA" id="ARBA00005695"/>
    </source>
</evidence>
<dbReference type="AlphaFoldDB" id="A0A4Q2EGP5"/>
<dbReference type="GO" id="GO:1904680">
    <property type="term" value="F:peptide transmembrane transporter activity"/>
    <property type="evidence" value="ECO:0007669"/>
    <property type="project" value="TreeGrafter"/>
</dbReference>
<dbReference type="PANTHER" id="PTHR30290">
    <property type="entry name" value="PERIPLASMIC BINDING COMPONENT OF ABC TRANSPORTER"/>
    <property type="match status" value="1"/>
</dbReference>
<accession>A0A4Q2EGP5</accession>
<dbReference type="OrthoDB" id="9803988at2"/>
<keyword evidence="4 8" id="KW-0812">Transmembrane</keyword>
<feature type="domain" description="Solute-binding protein family 5" evidence="9">
    <location>
        <begin position="132"/>
        <end position="372"/>
    </location>
</feature>
<keyword evidence="6 8" id="KW-1133">Transmembrane helix</keyword>
<gene>
    <name evidence="10" type="ORF">C1706_06535</name>
</gene>
<evidence type="ECO:0000256" key="6">
    <source>
        <dbReference type="ARBA" id="ARBA00022989"/>
    </source>
</evidence>
<dbReference type="GO" id="GO:0016020">
    <property type="term" value="C:membrane"/>
    <property type="evidence" value="ECO:0007669"/>
    <property type="project" value="UniProtKB-SubCell"/>
</dbReference>
<evidence type="ECO:0000313" key="10">
    <source>
        <dbReference type="EMBL" id="RXW32223.1"/>
    </source>
</evidence>
<comment type="similarity">
    <text evidence="2">Belongs to the bacterial solute-binding protein 5 family.</text>
</comment>
<evidence type="ECO:0000256" key="5">
    <source>
        <dbReference type="ARBA" id="ARBA00022729"/>
    </source>
</evidence>
<dbReference type="Gene3D" id="3.10.105.10">
    <property type="entry name" value="Dipeptide-binding Protein, Domain 3"/>
    <property type="match status" value="1"/>
</dbReference>
<evidence type="ECO:0000256" key="7">
    <source>
        <dbReference type="ARBA" id="ARBA00023136"/>
    </source>
</evidence>
<feature type="transmembrane region" description="Helical" evidence="8">
    <location>
        <begin position="43"/>
        <end position="65"/>
    </location>
</feature>
<keyword evidence="7 8" id="KW-0472">Membrane</keyword>
<sequence>MASTTPEGGSIETAAALGPGAGAVAAPAPRRTGHYSKSRKQRLVQILFILPAVIYMLAFFGYPVIKNFVMGFQDYTTTTFYTGEAPWVGLDNYADVVRSPVFMQAAINTVIFTVGSIVGQLIIGMILALYFQKKFPGSGGPYTMNASETTIGTSWVFDRRDDYWGDKLPFKRVVISVFDNENAMVNGLKTGQLNSVLLQTADQQAAAKSDANLTSQDTSFDFQGILIFDRGGKLNPALGDARVRQALNYAVDRDALVKGIRQGRGTATSQVFGTTTKGYEAKLDTYYSYDPAKAKALLAEAGYANGLTVTLPNLPTISTDNIRTALTSQMAEAGIKLEWAESANPLQEIFRQFKFSGMVMNMGQSSNDWNYVQTYIQPGTFNFFANTDPVLTEQAAKLQKSTGAEYEAAAKAINERFVEQGWFIPFYRMNLLPGL</sequence>